<dbReference type="PANTHER" id="PTHR13568">
    <property type="entry name" value="FAM11A, B PROTEIN"/>
    <property type="match status" value="1"/>
</dbReference>
<dbReference type="Pfam" id="PF10269">
    <property type="entry name" value="Tmemb_185A"/>
    <property type="match status" value="1"/>
</dbReference>
<dbReference type="OrthoDB" id="10258440at2759"/>
<evidence type="ECO:0000256" key="1">
    <source>
        <dbReference type="SAM" id="Phobius"/>
    </source>
</evidence>
<gene>
    <name evidence="2" type="ORF">PSYICH_LOCUS9910</name>
</gene>
<dbReference type="PANTHER" id="PTHR13568:SF4">
    <property type="entry name" value="TRANSMEMBRANE PROTEIN 60"/>
    <property type="match status" value="1"/>
</dbReference>
<evidence type="ECO:0000313" key="3">
    <source>
        <dbReference type="Proteomes" id="UP001153636"/>
    </source>
</evidence>
<evidence type="ECO:0000313" key="2">
    <source>
        <dbReference type="EMBL" id="CAH1109626.1"/>
    </source>
</evidence>
<feature type="transmembrane region" description="Helical" evidence="1">
    <location>
        <begin position="33"/>
        <end position="52"/>
    </location>
</feature>
<proteinExistence type="predicted"/>
<reference evidence="2" key="1">
    <citation type="submission" date="2022-01" db="EMBL/GenBank/DDBJ databases">
        <authorList>
            <person name="King R."/>
        </authorList>
    </citation>
    <scope>NUCLEOTIDE SEQUENCE</scope>
</reference>
<keyword evidence="1" id="KW-1133">Transmembrane helix</keyword>
<protein>
    <recommendedName>
        <fullName evidence="4">Transmembrane protein 60</fullName>
    </recommendedName>
</protein>
<name>A0A9P0GG69_9CUCU</name>
<dbReference type="AlphaFoldDB" id="A0A9P0GG69"/>
<keyword evidence="1" id="KW-0812">Transmembrane</keyword>
<dbReference type="InterPro" id="IPR019396">
    <property type="entry name" value="TM_Fragile-X-F-assoc"/>
</dbReference>
<keyword evidence="1" id="KW-0472">Membrane</keyword>
<organism evidence="2 3">
    <name type="scientific">Psylliodes chrysocephalus</name>
    <dbReference type="NCBI Taxonomy" id="3402493"/>
    <lineage>
        <taxon>Eukaryota</taxon>
        <taxon>Metazoa</taxon>
        <taxon>Ecdysozoa</taxon>
        <taxon>Arthropoda</taxon>
        <taxon>Hexapoda</taxon>
        <taxon>Insecta</taxon>
        <taxon>Pterygota</taxon>
        <taxon>Neoptera</taxon>
        <taxon>Endopterygota</taxon>
        <taxon>Coleoptera</taxon>
        <taxon>Polyphaga</taxon>
        <taxon>Cucujiformia</taxon>
        <taxon>Chrysomeloidea</taxon>
        <taxon>Chrysomelidae</taxon>
        <taxon>Galerucinae</taxon>
        <taxon>Alticini</taxon>
        <taxon>Psylliodes</taxon>
    </lineage>
</organism>
<accession>A0A9P0GG69</accession>
<feature type="transmembrane region" description="Helical" evidence="1">
    <location>
        <begin position="72"/>
        <end position="88"/>
    </location>
</feature>
<evidence type="ECO:0008006" key="4">
    <source>
        <dbReference type="Google" id="ProtNLM"/>
    </source>
</evidence>
<feature type="transmembrane region" description="Helical" evidence="1">
    <location>
        <begin position="100"/>
        <end position="124"/>
    </location>
</feature>
<keyword evidence="3" id="KW-1185">Reference proteome</keyword>
<dbReference type="EMBL" id="OV651816">
    <property type="protein sequence ID" value="CAH1109626.1"/>
    <property type="molecule type" value="Genomic_DNA"/>
</dbReference>
<sequence length="128" mass="15514">MLMHRALFTWLIFLVFLILLCLRLESRTNWNWFLIFLPIWVYDIVLFTDALFNILIRCKQETTRNLFKNKHYLIIASIFLKLAFQIMLCLKLEHKSLNLQIYHILLPIWILLPLLITDISVTLFKNTY</sequence>
<dbReference type="Proteomes" id="UP001153636">
    <property type="component" value="Chromosome 4"/>
</dbReference>